<dbReference type="Pfam" id="PF17653">
    <property type="entry name" value="DUF5522"/>
    <property type="match status" value="1"/>
</dbReference>
<evidence type="ECO:0000313" key="2">
    <source>
        <dbReference type="Proteomes" id="UP000762676"/>
    </source>
</evidence>
<proteinExistence type="predicted"/>
<dbReference type="PANTHER" id="PTHR21037:SF2">
    <property type="entry name" value="SIMILAR TO NOVEL PROTEIN"/>
    <property type="match status" value="1"/>
</dbReference>
<gene>
    <name evidence="1" type="ORF">ElyMa_003587400</name>
</gene>
<dbReference type="EMBL" id="BMAT01007350">
    <property type="protein sequence ID" value="GFR62666.1"/>
    <property type="molecule type" value="Genomic_DNA"/>
</dbReference>
<name>A0AAV4EQ86_9GAST</name>
<dbReference type="InterPro" id="IPR040807">
    <property type="entry name" value="DUF5522"/>
</dbReference>
<keyword evidence="2" id="KW-1185">Reference proteome</keyword>
<evidence type="ECO:0000313" key="1">
    <source>
        <dbReference type="EMBL" id="GFR62666.1"/>
    </source>
</evidence>
<reference evidence="1 2" key="1">
    <citation type="journal article" date="2021" name="Elife">
        <title>Chloroplast acquisition without the gene transfer in kleptoplastic sea slugs, Plakobranchus ocellatus.</title>
        <authorList>
            <person name="Maeda T."/>
            <person name="Takahashi S."/>
            <person name="Yoshida T."/>
            <person name="Shimamura S."/>
            <person name="Takaki Y."/>
            <person name="Nagai Y."/>
            <person name="Toyoda A."/>
            <person name="Suzuki Y."/>
            <person name="Arimoto A."/>
            <person name="Ishii H."/>
            <person name="Satoh N."/>
            <person name="Nishiyama T."/>
            <person name="Hasebe M."/>
            <person name="Maruyama T."/>
            <person name="Minagawa J."/>
            <person name="Obokata J."/>
            <person name="Shigenobu S."/>
        </authorList>
    </citation>
    <scope>NUCLEOTIDE SEQUENCE [LARGE SCALE GENOMIC DNA]</scope>
</reference>
<accession>A0AAV4EQ86</accession>
<dbReference type="PANTHER" id="PTHR21037">
    <property type="entry name" value="39S RIBOSOMAL PROTEIN L14, MITOCHONDRIAL"/>
    <property type="match status" value="1"/>
</dbReference>
<comment type="caution">
    <text evidence="1">The sequence shown here is derived from an EMBL/GenBank/DDBJ whole genome shotgun (WGS) entry which is preliminary data.</text>
</comment>
<sequence length="97" mass="10693">MVSNLDGPPIIAAEVEYALKKMKSGKAPGLDNISTEMLKAIGEEIYKDPVTGYDVLTRLAHLRRGNCCGNACRHCPFGHQKVPESVPKKRFNSAFYV</sequence>
<organism evidence="1 2">
    <name type="scientific">Elysia marginata</name>
    <dbReference type="NCBI Taxonomy" id="1093978"/>
    <lineage>
        <taxon>Eukaryota</taxon>
        <taxon>Metazoa</taxon>
        <taxon>Spiralia</taxon>
        <taxon>Lophotrochozoa</taxon>
        <taxon>Mollusca</taxon>
        <taxon>Gastropoda</taxon>
        <taxon>Heterobranchia</taxon>
        <taxon>Euthyneura</taxon>
        <taxon>Panpulmonata</taxon>
        <taxon>Sacoglossa</taxon>
        <taxon>Placobranchoidea</taxon>
        <taxon>Plakobranchidae</taxon>
        <taxon>Elysia</taxon>
    </lineage>
</organism>
<dbReference type="AlphaFoldDB" id="A0AAV4EQ86"/>
<protein>
    <submittedName>
        <fullName evidence="1">Chromosome 1 open reading frame 53</fullName>
    </submittedName>
</protein>
<dbReference type="Proteomes" id="UP000762676">
    <property type="component" value="Unassembled WGS sequence"/>
</dbReference>